<gene>
    <name evidence="1" type="ORF">LY01_02414</name>
</gene>
<dbReference type="InterPro" id="IPR050708">
    <property type="entry name" value="T6SS_VgrG/RHS"/>
</dbReference>
<proteinExistence type="predicted"/>
<evidence type="ECO:0000313" key="2">
    <source>
        <dbReference type="Proteomes" id="UP000239002"/>
    </source>
</evidence>
<comment type="caution">
    <text evidence="1">The sequence shown here is derived from an EMBL/GenBank/DDBJ whole genome shotgun (WGS) entry which is preliminary data.</text>
</comment>
<evidence type="ECO:0000313" key="1">
    <source>
        <dbReference type="EMBL" id="PPK93631.1"/>
    </source>
</evidence>
<dbReference type="AlphaFoldDB" id="A0A2S6IHF3"/>
<dbReference type="OrthoDB" id="2972467at2"/>
<sequence length="296" mass="33656">MYQFFLNLPFGETMAEQTSISYYQTEFKFNGKELDNETGMYYYGARYYDPSLSIWMSVDPLAEQFPNFSPYNYTMNNPINMVDPDGRAPEVVNDIIFINTEGTVINTVEDDGPNVVYEFDKTSNEITLVDDIKGEITESANNIKVGDKIVDGDLFRLVTDVEIFRIEENLDLDKSGDREYGHYWVETHGNTESYGWWPKKKGVNLSDTIFGIEGELNGQTNYSGGSRTLDPHHSDRYAGIDKFNVYTTGGGSVIGISDKIRNYANDYSGQWSYPIGQNCHSFQEGFLEKLNLTIDP</sequence>
<dbReference type="Proteomes" id="UP000239002">
    <property type="component" value="Unassembled WGS sequence"/>
</dbReference>
<dbReference type="Gene3D" id="2.180.10.10">
    <property type="entry name" value="RHS repeat-associated core"/>
    <property type="match status" value="1"/>
</dbReference>
<dbReference type="RefSeq" id="WP_104516086.1">
    <property type="nucleotide sequence ID" value="NZ_MQVW01000024.1"/>
</dbReference>
<dbReference type="PANTHER" id="PTHR32305:SF15">
    <property type="entry name" value="PROTEIN RHSA-RELATED"/>
    <property type="match status" value="1"/>
</dbReference>
<name>A0A2S6IHF3_9FLAO</name>
<keyword evidence="2" id="KW-1185">Reference proteome</keyword>
<dbReference type="NCBIfam" id="TIGR03696">
    <property type="entry name" value="Rhs_assc_core"/>
    <property type="match status" value="1"/>
</dbReference>
<protein>
    <submittedName>
        <fullName evidence="1">RHS repeat-associated protein</fullName>
    </submittedName>
</protein>
<dbReference type="PANTHER" id="PTHR32305">
    <property type="match status" value="1"/>
</dbReference>
<dbReference type="EMBL" id="PTJE01000006">
    <property type="protein sequence ID" value="PPK93631.1"/>
    <property type="molecule type" value="Genomic_DNA"/>
</dbReference>
<accession>A0A2S6IHF3</accession>
<organism evidence="1 2">
    <name type="scientific">Nonlabens xylanidelens</name>
    <dbReference type="NCBI Taxonomy" id="191564"/>
    <lineage>
        <taxon>Bacteria</taxon>
        <taxon>Pseudomonadati</taxon>
        <taxon>Bacteroidota</taxon>
        <taxon>Flavobacteriia</taxon>
        <taxon>Flavobacteriales</taxon>
        <taxon>Flavobacteriaceae</taxon>
        <taxon>Nonlabens</taxon>
    </lineage>
</organism>
<dbReference type="InterPro" id="IPR022385">
    <property type="entry name" value="Rhs_assc_core"/>
</dbReference>
<reference evidence="1 2" key="1">
    <citation type="submission" date="2018-02" db="EMBL/GenBank/DDBJ databases">
        <title>Genomic Encyclopedia of Archaeal and Bacterial Type Strains, Phase II (KMG-II): from individual species to whole genera.</title>
        <authorList>
            <person name="Goeker M."/>
        </authorList>
    </citation>
    <scope>NUCLEOTIDE SEQUENCE [LARGE SCALE GENOMIC DNA]</scope>
    <source>
        <strain evidence="1 2">DSM 16809</strain>
    </source>
</reference>